<evidence type="ECO:0000313" key="10">
    <source>
        <dbReference type="EMBL" id="ABN64545.1"/>
    </source>
</evidence>
<dbReference type="PANTHER" id="PTHR46543:SF1">
    <property type="entry name" value="ZINC FINGER CCHC DOMAIN-CONTAINING PROTEIN 7"/>
    <property type="match status" value="1"/>
</dbReference>
<feature type="non-terminal residue" evidence="10">
    <location>
        <position position="241"/>
    </location>
</feature>
<dbReference type="InParanoid" id="A3LPS2"/>
<evidence type="ECO:0000256" key="5">
    <source>
        <dbReference type="ARBA" id="ARBA00022833"/>
    </source>
</evidence>
<dbReference type="GO" id="GO:0008270">
    <property type="term" value="F:zinc ion binding"/>
    <property type="evidence" value="ECO:0007669"/>
    <property type="project" value="UniProtKB-KW"/>
</dbReference>
<dbReference type="GO" id="GO:0071039">
    <property type="term" value="P:nuclear polyadenylation-dependent CUT catabolic process"/>
    <property type="evidence" value="ECO:0007669"/>
    <property type="project" value="EnsemblFungi"/>
</dbReference>
<dbReference type="InterPro" id="IPR036875">
    <property type="entry name" value="Znf_CCHC_sf"/>
</dbReference>
<dbReference type="GO" id="GO:0034458">
    <property type="term" value="F:3'-5' RNA helicase activity"/>
    <property type="evidence" value="ECO:0007669"/>
    <property type="project" value="EnsemblFungi"/>
</dbReference>
<keyword evidence="11" id="KW-1185">Reference proteome</keyword>
<feature type="domain" description="CCHC-type" evidence="9">
    <location>
        <begin position="126"/>
        <end position="141"/>
    </location>
</feature>
<dbReference type="GO" id="GO:0030674">
    <property type="term" value="F:protein-macromolecule adaptor activity"/>
    <property type="evidence" value="ECO:0007669"/>
    <property type="project" value="EnsemblFungi"/>
</dbReference>
<dbReference type="KEGG" id="pic:PICST_55340"/>
<dbReference type="GO" id="GO:0005730">
    <property type="term" value="C:nucleolus"/>
    <property type="evidence" value="ECO:0007669"/>
    <property type="project" value="EnsemblFungi"/>
</dbReference>
<evidence type="ECO:0000256" key="7">
    <source>
        <dbReference type="PROSITE-ProRule" id="PRU00047"/>
    </source>
</evidence>
<dbReference type="OMA" id="THETICA"/>
<keyword evidence="4 7" id="KW-0863">Zinc-finger</keyword>
<keyword evidence="3" id="KW-0677">Repeat</keyword>
<dbReference type="GO" id="GO:0071031">
    <property type="term" value="P:nuclear mRNA surveillance of mRNA 3'-end processing"/>
    <property type="evidence" value="ECO:0007669"/>
    <property type="project" value="EnsemblFungi"/>
</dbReference>
<comment type="subcellular location">
    <subcellularLocation>
        <location evidence="1">Nucleus</location>
    </subcellularLocation>
</comment>
<dbReference type="GO" id="GO:0003723">
    <property type="term" value="F:RNA binding"/>
    <property type="evidence" value="ECO:0007669"/>
    <property type="project" value="EnsemblFungi"/>
</dbReference>
<dbReference type="PANTHER" id="PTHR46543">
    <property type="entry name" value="ZINC FINGER CCHC DOMAIN-CONTAINING PROTEIN 7"/>
    <property type="match status" value="1"/>
</dbReference>
<dbReference type="Pfam" id="PF00098">
    <property type="entry name" value="zf-CCHC"/>
    <property type="match status" value="1"/>
</dbReference>
<dbReference type="InterPro" id="IPR051644">
    <property type="entry name" value="TRAMP_AT-DNA-binding"/>
</dbReference>
<dbReference type="eggNOG" id="KOG4400">
    <property type="taxonomic scope" value="Eukaryota"/>
</dbReference>
<evidence type="ECO:0000256" key="8">
    <source>
        <dbReference type="SAM" id="MobiDB-lite"/>
    </source>
</evidence>
<dbReference type="PROSITE" id="PS50158">
    <property type="entry name" value="ZF_CCHC"/>
    <property type="match status" value="2"/>
</dbReference>
<sequence length="241" mass="26498">MSTILPFVEDTTPSAEIVAPPKSAGTVQSKKRKKNTKPGTAITSFTYEQVNDDADELIELRGEGRYFGVTDPESGDTINAQQSLGPLCTNCHKRGHIRAKCKTVVCHQCGKIGDHYEAQCPSTSICGRCGQKGHLAAGCTSKKKKREYCKNCDTFNHGGDRCPSIWRSYLTKKDEDKEDALLVLPVLYCYNCGSKNHYGDDCVEARSSRVPNLGSAFSGSNLPRKLRSLYFSQRSNGSNSR</sequence>
<dbReference type="RefSeq" id="XP_001382574.1">
    <property type="nucleotide sequence ID" value="XM_001382537.1"/>
</dbReference>
<keyword evidence="10" id="KW-0808">Transferase</keyword>
<gene>
    <name evidence="10" type="ORF">PICST_55340</name>
</gene>
<dbReference type="GO" id="GO:0071036">
    <property type="term" value="P:nuclear polyadenylation-dependent snoRNA catabolic process"/>
    <property type="evidence" value="ECO:0007669"/>
    <property type="project" value="EnsemblFungi"/>
</dbReference>
<dbReference type="GO" id="GO:0032259">
    <property type="term" value="P:methylation"/>
    <property type="evidence" value="ECO:0007669"/>
    <property type="project" value="UniProtKB-KW"/>
</dbReference>
<organism evidence="10 11">
    <name type="scientific">Scheffersomyces stipitis (strain ATCC 58785 / CBS 6054 / NBRC 10063 / NRRL Y-11545)</name>
    <name type="common">Yeast</name>
    <name type="synonym">Pichia stipitis</name>
    <dbReference type="NCBI Taxonomy" id="322104"/>
    <lineage>
        <taxon>Eukaryota</taxon>
        <taxon>Fungi</taxon>
        <taxon>Dikarya</taxon>
        <taxon>Ascomycota</taxon>
        <taxon>Saccharomycotina</taxon>
        <taxon>Pichiomycetes</taxon>
        <taxon>Debaryomycetaceae</taxon>
        <taxon>Scheffersomyces</taxon>
    </lineage>
</organism>
<dbReference type="GO" id="GO:0071038">
    <property type="term" value="P:TRAMP-dependent tRNA surveillance pathway"/>
    <property type="evidence" value="ECO:0007669"/>
    <property type="project" value="EnsemblFungi"/>
</dbReference>
<evidence type="ECO:0000256" key="1">
    <source>
        <dbReference type="ARBA" id="ARBA00004123"/>
    </source>
</evidence>
<evidence type="ECO:0000259" key="9">
    <source>
        <dbReference type="PROSITE" id="PS50158"/>
    </source>
</evidence>
<keyword evidence="6" id="KW-0539">Nucleus</keyword>
<dbReference type="OrthoDB" id="7608935at2759"/>
<accession>A3LPS2</accession>
<evidence type="ECO:0000256" key="2">
    <source>
        <dbReference type="ARBA" id="ARBA00022723"/>
    </source>
</evidence>
<name>A3LPS2_PICST</name>
<dbReference type="Gene3D" id="4.10.60.10">
    <property type="entry name" value="Zinc finger, CCHC-type"/>
    <property type="match status" value="2"/>
</dbReference>
<dbReference type="SUPFAM" id="SSF57756">
    <property type="entry name" value="Retrovirus zinc finger-like domains"/>
    <property type="match status" value="2"/>
</dbReference>
<feature type="region of interest" description="Disordered" evidence="8">
    <location>
        <begin position="17"/>
        <end position="39"/>
    </location>
</feature>
<reference evidence="10 11" key="1">
    <citation type="journal article" date="2007" name="Nat. Biotechnol.">
        <title>Genome sequence of the lignocellulose-bioconverting and xylose-fermenting yeast Pichia stipitis.</title>
        <authorList>
            <person name="Jeffries T.W."/>
            <person name="Grigoriev I.V."/>
            <person name="Grimwood J."/>
            <person name="Laplaza J.M."/>
            <person name="Aerts A."/>
            <person name="Salamov A."/>
            <person name="Schmutz J."/>
            <person name="Lindquist E."/>
            <person name="Dehal P."/>
            <person name="Shapiro H."/>
            <person name="Jin Y.S."/>
            <person name="Passoth V."/>
            <person name="Richardson P.M."/>
        </authorList>
    </citation>
    <scope>NUCLEOTIDE SEQUENCE [LARGE SCALE GENOMIC DNA]</scope>
    <source>
        <strain evidence="11">ATCC 58785 / CBS 6054 / NBRC 10063 / NRRL Y-11545</strain>
    </source>
</reference>
<dbReference type="Proteomes" id="UP000002258">
    <property type="component" value="Chromosome 2"/>
</dbReference>
<dbReference type="GO" id="GO:0071037">
    <property type="term" value="P:nuclear polyadenylation-dependent snRNA catabolic process"/>
    <property type="evidence" value="ECO:0007669"/>
    <property type="project" value="EnsemblFungi"/>
</dbReference>
<evidence type="ECO:0000256" key="4">
    <source>
        <dbReference type="ARBA" id="ARBA00022771"/>
    </source>
</evidence>
<dbReference type="InterPro" id="IPR001878">
    <property type="entry name" value="Znf_CCHC"/>
</dbReference>
<proteinExistence type="predicted"/>
<keyword evidence="2" id="KW-0479">Metal-binding</keyword>
<keyword evidence="5" id="KW-0862">Zinc</keyword>
<dbReference type="GO" id="GO:1990817">
    <property type="term" value="F:poly(A) RNA polymerase activity"/>
    <property type="evidence" value="ECO:0007669"/>
    <property type="project" value="EnsemblFungi"/>
</dbReference>
<dbReference type="GO" id="GO:0071035">
    <property type="term" value="P:nuclear polyadenylation-dependent rRNA catabolic process"/>
    <property type="evidence" value="ECO:0007669"/>
    <property type="project" value="EnsemblFungi"/>
</dbReference>
<dbReference type="FunCoup" id="A3LPS2">
    <property type="interactions" value="347"/>
</dbReference>
<keyword evidence="10" id="KW-0489">Methyltransferase</keyword>
<feature type="domain" description="CCHC-type" evidence="9">
    <location>
        <begin position="189"/>
        <end position="202"/>
    </location>
</feature>
<dbReference type="HOGENOM" id="CLU_1154064_0_0_1"/>
<evidence type="ECO:0000313" key="11">
    <source>
        <dbReference type="Proteomes" id="UP000002258"/>
    </source>
</evidence>
<dbReference type="AlphaFoldDB" id="A3LPS2"/>
<evidence type="ECO:0000256" key="6">
    <source>
        <dbReference type="ARBA" id="ARBA00023242"/>
    </source>
</evidence>
<dbReference type="GO" id="GO:0006400">
    <property type="term" value="P:tRNA modification"/>
    <property type="evidence" value="ECO:0007669"/>
    <property type="project" value="EnsemblFungi"/>
</dbReference>
<dbReference type="GO" id="GO:0031499">
    <property type="term" value="C:TRAMP complex"/>
    <property type="evidence" value="ECO:0007669"/>
    <property type="project" value="EnsemblFungi"/>
</dbReference>
<evidence type="ECO:0000256" key="3">
    <source>
        <dbReference type="ARBA" id="ARBA00022737"/>
    </source>
</evidence>
<dbReference type="STRING" id="322104.A3LPS2"/>
<dbReference type="EMBL" id="CP000496">
    <property type="protein sequence ID" value="ABN64545.1"/>
    <property type="molecule type" value="Genomic_DNA"/>
</dbReference>
<dbReference type="SMART" id="SM00343">
    <property type="entry name" value="ZnF_C2HC"/>
    <property type="match status" value="5"/>
</dbReference>
<protein>
    <submittedName>
        <fullName evidence="10">Arginine methyltransferase-interacting RING finger protein</fullName>
    </submittedName>
</protein>
<dbReference type="GO" id="GO:0008168">
    <property type="term" value="F:methyltransferase activity"/>
    <property type="evidence" value="ECO:0007669"/>
    <property type="project" value="UniProtKB-KW"/>
</dbReference>
<dbReference type="GeneID" id="4836844"/>